<protein>
    <submittedName>
        <fullName evidence="3">Succinoglycan biosynthesis protein</fullName>
    </submittedName>
</protein>
<gene>
    <name evidence="3" type="ORF">B5K06_03670</name>
</gene>
<evidence type="ECO:0000256" key="2">
    <source>
        <dbReference type="SAM" id="MobiDB-lite"/>
    </source>
</evidence>
<feature type="coiled-coil region" evidence="1">
    <location>
        <begin position="305"/>
        <end position="339"/>
    </location>
</feature>
<accession>A0A370KV74</accession>
<dbReference type="OrthoDB" id="8404455at2"/>
<feature type="coiled-coil region" evidence="1">
    <location>
        <begin position="408"/>
        <end position="435"/>
    </location>
</feature>
<dbReference type="RefSeq" id="WP_114711465.1">
    <property type="nucleotide sequence ID" value="NZ_KZ857258.1"/>
</dbReference>
<dbReference type="Proteomes" id="UP000254939">
    <property type="component" value="Unassembled WGS sequence"/>
</dbReference>
<comment type="caution">
    <text evidence="3">The sequence shown here is derived from an EMBL/GenBank/DDBJ whole genome shotgun (WGS) entry which is preliminary data.</text>
</comment>
<organism evidence="3 4">
    <name type="scientific">Rhizobium grahamii</name>
    <dbReference type="NCBI Taxonomy" id="1120045"/>
    <lineage>
        <taxon>Bacteria</taxon>
        <taxon>Pseudomonadati</taxon>
        <taxon>Pseudomonadota</taxon>
        <taxon>Alphaproteobacteria</taxon>
        <taxon>Hyphomicrobiales</taxon>
        <taxon>Rhizobiaceae</taxon>
        <taxon>Rhizobium/Agrobacterium group</taxon>
        <taxon>Rhizobium</taxon>
    </lineage>
</organism>
<name>A0A370KV74_9HYPH</name>
<evidence type="ECO:0000313" key="3">
    <source>
        <dbReference type="EMBL" id="RDJ15414.1"/>
    </source>
</evidence>
<feature type="compositionally biased region" description="Basic and acidic residues" evidence="2">
    <location>
        <begin position="9"/>
        <end position="20"/>
    </location>
</feature>
<reference evidence="3 4" key="1">
    <citation type="submission" date="2017-03" db="EMBL/GenBank/DDBJ databases">
        <title>Genome analysis of Rhizobial strains effectives or ineffectives for nitrogen fixation isolated from bean seeds.</title>
        <authorList>
            <person name="Peralta H."/>
            <person name="Aguilar-Vera A."/>
            <person name="Mora Y."/>
            <person name="Vargas-Lagunas C."/>
            <person name="Girard L."/>
            <person name="Mora J."/>
        </authorList>
    </citation>
    <scope>NUCLEOTIDE SEQUENCE [LARGE SCALE GENOMIC DNA]</scope>
    <source>
        <strain evidence="3 4">CCGM3</strain>
    </source>
</reference>
<dbReference type="EMBL" id="NAAC01000004">
    <property type="protein sequence ID" value="RDJ15414.1"/>
    <property type="molecule type" value="Genomic_DNA"/>
</dbReference>
<evidence type="ECO:0000313" key="4">
    <source>
        <dbReference type="Proteomes" id="UP000254939"/>
    </source>
</evidence>
<proteinExistence type="predicted"/>
<sequence>MYDSNPRNKAFDRSTARPDRGATPFNAATALPAAEAQLLGVIERALEQQRARQVDTTDAPPLVSRIETILGKRLEAANDVESTLVEPQPVVAEPEAVRPAANLNQAPLAVGAPVAKPRRLQPLFMIGLMCALGAASGTLIPAEPARYSAEGRLSIQGTGQGRVEMVKAAERTLLSSNTVAATVAALKLDRDAEFSGASSDAFAVAFDLIAADGAAADPVSRAEASLASAIQTASDPHAGTVDFKVTTGSVAKSTRIAGYLASILTGAGAATAVAEGGSLKKAVDAAQLELSSFTQKSGEGNVKVATDLRQQIGSVDTELKAAEQRTVTAQDRVRRLKTAKVGDVLAGTLDADLMSPTLVERRDKDVAAQLALSQLSVSLGPRHPQLQAQQAEVDSVRAAVGDELARLLRDANDEIKSATTDKRQLSDRRNALIAQSKDTGVDLAKLIELRDKASAARSRLDDAITTGSVPGAGGVQLLKAVQVAAVPADQGWLPPLLGALAGLAFGLATLSVEARTILAVPTRKEPSMRTIAREPAIVTPSSAPVETSQDMAAIRADLAAMRQRLHTRSSTS</sequence>
<feature type="region of interest" description="Disordered" evidence="2">
    <location>
        <begin position="1"/>
        <end position="24"/>
    </location>
</feature>
<keyword evidence="1" id="KW-0175">Coiled coil</keyword>
<evidence type="ECO:0000256" key="1">
    <source>
        <dbReference type="SAM" id="Coils"/>
    </source>
</evidence>
<dbReference type="AlphaFoldDB" id="A0A370KV74"/>